<name>A0AA48LY03_9ZZZZ</name>
<evidence type="ECO:0000256" key="1">
    <source>
        <dbReference type="ARBA" id="ARBA00023015"/>
    </source>
</evidence>
<organism evidence="5">
    <name type="scientific">freshwater sediment metagenome</name>
    <dbReference type="NCBI Taxonomy" id="556182"/>
    <lineage>
        <taxon>unclassified sequences</taxon>
        <taxon>metagenomes</taxon>
        <taxon>ecological metagenomes</taxon>
    </lineage>
</organism>
<dbReference type="Pfam" id="PF12852">
    <property type="entry name" value="Cupin_6"/>
    <property type="match status" value="1"/>
</dbReference>
<gene>
    <name evidence="5" type="ORF">AMST5_00145</name>
</gene>
<dbReference type="InterPro" id="IPR050204">
    <property type="entry name" value="AraC_XylS_family_regulators"/>
</dbReference>
<evidence type="ECO:0000259" key="4">
    <source>
        <dbReference type="PROSITE" id="PS01124"/>
    </source>
</evidence>
<feature type="domain" description="HTH araC/xylS-type" evidence="4">
    <location>
        <begin position="217"/>
        <end position="315"/>
    </location>
</feature>
<dbReference type="AlphaFoldDB" id="A0AA48LY03"/>
<reference evidence="5" key="1">
    <citation type="submission" date="2023-07" db="EMBL/GenBank/DDBJ databases">
        <authorList>
            <person name="Pelsma A.J. K."/>
        </authorList>
    </citation>
    <scope>NUCLEOTIDE SEQUENCE</scope>
</reference>
<dbReference type="PRINTS" id="PR00032">
    <property type="entry name" value="HTHARAC"/>
</dbReference>
<dbReference type="InterPro" id="IPR032783">
    <property type="entry name" value="AraC_lig"/>
</dbReference>
<dbReference type="PROSITE" id="PS01124">
    <property type="entry name" value="HTH_ARAC_FAMILY_2"/>
    <property type="match status" value="1"/>
</dbReference>
<dbReference type="InterPro" id="IPR009057">
    <property type="entry name" value="Homeodomain-like_sf"/>
</dbReference>
<dbReference type="InterPro" id="IPR018060">
    <property type="entry name" value="HTH_AraC"/>
</dbReference>
<dbReference type="GO" id="GO:0003700">
    <property type="term" value="F:DNA-binding transcription factor activity"/>
    <property type="evidence" value="ECO:0007669"/>
    <property type="project" value="InterPro"/>
</dbReference>
<protein>
    <recommendedName>
        <fullName evidence="4">HTH araC/xylS-type domain-containing protein</fullName>
    </recommendedName>
</protein>
<dbReference type="EMBL" id="OY288114">
    <property type="protein sequence ID" value="CAJ0849577.1"/>
    <property type="molecule type" value="Genomic_DNA"/>
</dbReference>
<proteinExistence type="predicted"/>
<keyword evidence="2" id="KW-0238">DNA-binding</keyword>
<evidence type="ECO:0000256" key="2">
    <source>
        <dbReference type="ARBA" id="ARBA00023125"/>
    </source>
</evidence>
<sequence>MADPLGEVLRSVSLTGSIFLDSRFTAPWCVFTKVSAEDCKPYLTAPTQIIAYHFVLEGRLFISVGDDAIEAHGGEIVLLPRNDAHTLASGSGLEPKNARDLIQPAVDGGLAQIRDGGGGESVHLVCGFLAHDQLYNPLIAALPSILKIDMGNAKSRDWMETSIRFAASELSTTGHTQPSLVLRLSELLFIEAVRIYSQTLEKQNSQWLKGFSDKYVGQALALIHTRIRDPWSVESLAREVGLSRSAFIDRFSTLIGVPPIRYLTMCRLQTAKLSLRKTRMTIGQLASSVGYESEEAFSRAFKREFGLSPARWREQQ</sequence>
<accession>A0AA48LY03</accession>
<evidence type="ECO:0000313" key="5">
    <source>
        <dbReference type="EMBL" id="CAJ0849577.1"/>
    </source>
</evidence>
<dbReference type="PROSITE" id="PS00041">
    <property type="entry name" value="HTH_ARAC_FAMILY_1"/>
    <property type="match status" value="1"/>
</dbReference>
<dbReference type="SUPFAM" id="SSF46689">
    <property type="entry name" value="Homeodomain-like"/>
    <property type="match status" value="2"/>
</dbReference>
<dbReference type="InterPro" id="IPR018062">
    <property type="entry name" value="HTH_AraC-typ_CS"/>
</dbReference>
<keyword evidence="3" id="KW-0804">Transcription</keyword>
<dbReference type="GO" id="GO:0043565">
    <property type="term" value="F:sequence-specific DNA binding"/>
    <property type="evidence" value="ECO:0007669"/>
    <property type="project" value="InterPro"/>
</dbReference>
<dbReference type="InterPro" id="IPR020449">
    <property type="entry name" value="Tscrpt_reg_AraC-type_HTH"/>
</dbReference>
<dbReference type="Pfam" id="PF12833">
    <property type="entry name" value="HTH_18"/>
    <property type="match status" value="1"/>
</dbReference>
<dbReference type="PANTHER" id="PTHR46796:SF7">
    <property type="entry name" value="ARAC FAMILY TRANSCRIPTIONAL REGULATOR"/>
    <property type="match status" value="1"/>
</dbReference>
<dbReference type="SMART" id="SM00342">
    <property type="entry name" value="HTH_ARAC"/>
    <property type="match status" value="1"/>
</dbReference>
<evidence type="ECO:0000256" key="3">
    <source>
        <dbReference type="ARBA" id="ARBA00023163"/>
    </source>
</evidence>
<dbReference type="PANTHER" id="PTHR46796">
    <property type="entry name" value="HTH-TYPE TRANSCRIPTIONAL ACTIVATOR RHAS-RELATED"/>
    <property type="match status" value="1"/>
</dbReference>
<dbReference type="Gene3D" id="1.10.10.60">
    <property type="entry name" value="Homeodomain-like"/>
    <property type="match status" value="2"/>
</dbReference>
<keyword evidence="1" id="KW-0805">Transcription regulation</keyword>